<keyword evidence="1 3" id="KW-0547">Nucleotide-binding</keyword>
<dbReference type="GO" id="GO:0030447">
    <property type="term" value="P:filamentous growth"/>
    <property type="evidence" value="ECO:0007669"/>
    <property type="project" value="UniProtKB-ARBA"/>
</dbReference>
<evidence type="ECO:0000256" key="1">
    <source>
        <dbReference type="ARBA" id="ARBA00022741"/>
    </source>
</evidence>
<keyword evidence="8" id="KW-1185">Reference proteome</keyword>
<dbReference type="GO" id="GO:0005524">
    <property type="term" value="F:ATP binding"/>
    <property type="evidence" value="ECO:0007669"/>
    <property type="project" value="UniProtKB-UniRule"/>
</dbReference>
<dbReference type="GO" id="GO:0004674">
    <property type="term" value="F:protein serine/threonine kinase activity"/>
    <property type="evidence" value="ECO:0007669"/>
    <property type="project" value="UniProtKB-KW"/>
</dbReference>
<evidence type="ECO:0000256" key="3">
    <source>
        <dbReference type="PROSITE-ProRule" id="PRU10141"/>
    </source>
</evidence>
<gene>
    <name evidence="7" type="ORF">CXQ87_002622</name>
</gene>
<dbReference type="GeneID" id="37002622"/>
<sequence>MTGEPKVWPPFLSQRIIRSSSQDDNQACPYLLSRKILGTGSYSAVFECKNTSNGAHYAAKQYAKRLFYGMESSLQSEFKILKRVSFGHKNILSLIDYFETEDHFYLVTDLALGGDLFERITSSCEGRLQPNEAREILLSVLSALAYLHSNQIIHRDVKAENILFKSRTAKPSHLLLADFGLAKIVKDSENGLLEHGGTLSYMAPECLSDAPYSYPVDMWAVGVLTYFMLCGYMPFDCDTDKETKQLISTADFIFEPIEYWESIPDPAKDFISQCFVLDADARITAVDALSHPFILNTPLKRSASNFSISQLQAAVWRLHSIQSLSSSTRLAQLSNGVSGHSSLSSRLSLNESSSSLIASSSSHRLLGDRCYSPELVSRFCTPLISAKVSPAHSQSNLKISPGPTLPKSNGGSSQSGSAEFFI</sequence>
<keyword evidence="4" id="KW-0418">Kinase</keyword>
<dbReference type="Proteomes" id="UP000244406">
    <property type="component" value="Unassembled WGS sequence"/>
</dbReference>
<feature type="binding site" evidence="3">
    <location>
        <position position="60"/>
    </location>
    <ligand>
        <name>ATP</name>
        <dbReference type="ChEBI" id="CHEBI:30616"/>
    </ligand>
</feature>
<keyword evidence="2 3" id="KW-0067">ATP-binding</keyword>
<name>A0A2V1ACC0_9ASCO</name>
<dbReference type="PROSITE" id="PS50011">
    <property type="entry name" value="PROTEIN_KINASE_DOM"/>
    <property type="match status" value="1"/>
</dbReference>
<organism evidence="7 8">
    <name type="scientific">Candidozyma duobushaemuli</name>
    <dbReference type="NCBI Taxonomy" id="1231522"/>
    <lineage>
        <taxon>Eukaryota</taxon>
        <taxon>Fungi</taxon>
        <taxon>Dikarya</taxon>
        <taxon>Ascomycota</taxon>
        <taxon>Saccharomycotina</taxon>
        <taxon>Pichiomycetes</taxon>
        <taxon>Metschnikowiaceae</taxon>
        <taxon>Candidozyma</taxon>
    </lineage>
</organism>
<accession>A0A2V1ACC0</accession>
<comment type="caution">
    <text evidence="7">The sequence shown here is derived from an EMBL/GenBank/DDBJ whole genome shotgun (WGS) entry which is preliminary data.</text>
</comment>
<dbReference type="Pfam" id="PF00069">
    <property type="entry name" value="Pkinase"/>
    <property type="match status" value="1"/>
</dbReference>
<dbReference type="AlphaFoldDB" id="A0A2V1ACC0"/>
<dbReference type="InterPro" id="IPR008271">
    <property type="entry name" value="Ser/Thr_kinase_AS"/>
</dbReference>
<keyword evidence="4" id="KW-0723">Serine/threonine-protein kinase</keyword>
<feature type="domain" description="Protein kinase" evidence="6">
    <location>
        <begin position="31"/>
        <end position="294"/>
    </location>
</feature>
<dbReference type="SMART" id="SM00220">
    <property type="entry name" value="S_TKc"/>
    <property type="match status" value="1"/>
</dbReference>
<protein>
    <recommendedName>
        <fullName evidence="6">Protein kinase domain-containing protein</fullName>
    </recommendedName>
</protein>
<dbReference type="InterPro" id="IPR000719">
    <property type="entry name" value="Prot_kinase_dom"/>
</dbReference>
<comment type="similarity">
    <text evidence="4">Belongs to the protein kinase superfamily.</text>
</comment>
<dbReference type="SUPFAM" id="SSF56112">
    <property type="entry name" value="Protein kinase-like (PK-like)"/>
    <property type="match status" value="1"/>
</dbReference>
<reference evidence="7 8" key="1">
    <citation type="submission" date="2017-12" db="EMBL/GenBank/DDBJ databases">
        <title>Genome Sequence of the Amphotericin B-resistant Candida duobushaemulonii strain, B09383.</title>
        <authorList>
            <person name="Chow N.A."/>
            <person name="Gade L."/>
            <person name="Batra D."/>
            <person name="Rowe L.A."/>
            <person name="Loparev V.N."/>
            <person name="Litvintseva A.P."/>
        </authorList>
    </citation>
    <scope>NUCLEOTIDE SEQUENCE [LARGE SCALE GENOMIC DNA]</scope>
    <source>
        <strain evidence="7 8">B09383</strain>
    </source>
</reference>
<dbReference type="RefSeq" id="XP_025335421.1">
    <property type="nucleotide sequence ID" value="XM_025481121.1"/>
</dbReference>
<evidence type="ECO:0000256" key="5">
    <source>
        <dbReference type="SAM" id="MobiDB-lite"/>
    </source>
</evidence>
<feature type="compositionally biased region" description="Polar residues" evidence="5">
    <location>
        <begin position="406"/>
        <end position="422"/>
    </location>
</feature>
<dbReference type="EMBL" id="PKFP01000001">
    <property type="protein sequence ID" value="PVH14481.1"/>
    <property type="molecule type" value="Genomic_DNA"/>
</dbReference>
<keyword evidence="4" id="KW-0808">Transferase</keyword>
<dbReference type="Gene3D" id="3.30.200.20">
    <property type="entry name" value="Phosphorylase Kinase, domain 1"/>
    <property type="match status" value="1"/>
</dbReference>
<evidence type="ECO:0000259" key="6">
    <source>
        <dbReference type="PROSITE" id="PS50011"/>
    </source>
</evidence>
<dbReference type="PROSITE" id="PS00107">
    <property type="entry name" value="PROTEIN_KINASE_ATP"/>
    <property type="match status" value="1"/>
</dbReference>
<dbReference type="InterPro" id="IPR017441">
    <property type="entry name" value="Protein_kinase_ATP_BS"/>
</dbReference>
<dbReference type="PROSITE" id="PS00108">
    <property type="entry name" value="PROTEIN_KINASE_ST"/>
    <property type="match status" value="1"/>
</dbReference>
<dbReference type="VEuPathDB" id="FungiDB:CXQ87_002622"/>
<dbReference type="CDD" id="cd05117">
    <property type="entry name" value="STKc_CAMK"/>
    <property type="match status" value="1"/>
</dbReference>
<evidence type="ECO:0000313" key="7">
    <source>
        <dbReference type="EMBL" id="PVH14481.1"/>
    </source>
</evidence>
<evidence type="ECO:0000256" key="2">
    <source>
        <dbReference type="ARBA" id="ARBA00022840"/>
    </source>
</evidence>
<dbReference type="Gene3D" id="1.10.510.10">
    <property type="entry name" value="Transferase(Phosphotransferase) domain 1"/>
    <property type="match status" value="1"/>
</dbReference>
<dbReference type="InterPro" id="IPR011009">
    <property type="entry name" value="Kinase-like_dom_sf"/>
</dbReference>
<dbReference type="PANTHER" id="PTHR24347">
    <property type="entry name" value="SERINE/THREONINE-PROTEIN KINASE"/>
    <property type="match status" value="1"/>
</dbReference>
<feature type="region of interest" description="Disordered" evidence="5">
    <location>
        <begin position="393"/>
        <end position="422"/>
    </location>
</feature>
<proteinExistence type="inferred from homology"/>
<evidence type="ECO:0000313" key="8">
    <source>
        <dbReference type="Proteomes" id="UP000244406"/>
    </source>
</evidence>
<evidence type="ECO:0000256" key="4">
    <source>
        <dbReference type="RuleBase" id="RU000304"/>
    </source>
</evidence>